<feature type="compositionally biased region" description="Basic residues" evidence="1">
    <location>
        <begin position="243"/>
        <end position="260"/>
    </location>
</feature>
<dbReference type="Proteomes" id="UP001296104">
    <property type="component" value="Unassembled WGS sequence"/>
</dbReference>
<organism evidence="2 3">
    <name type="scientific">Lecanosticta acicola</name>
    <dbReference type="NCBI Taxonomy" id="111012"/>
    <lineage>
        <taxon>Eukaryota</taxon>
        <taxon>Fungi</taxon>
        <taxon>Dikarya</taxon>
        <taxon>Ascomycota</taxon>
        <taxon>Pezizomycotina</taxon>
        <taxon>Dothideomycetes</taxon>
        <taxon>Dothideomycetidae</taxon>
        <taxon>Mycosphaerellales</taxon>
        <taxon>Mycosphaerellaceae</taxon>
        <taxon>Lecanosticta</taxon>
    </lineage>
</organism>
<evidence type="ECO:0000313" key="3">
    <source>
        <dbReference type="Proteomes" id="UP001296104"/>
    </source>
</evidence>
<dbReference type="AlphaFoldDB" id="A0AAI9EAP2"/>
<sequence>MAPKSAERIIHYQEYLDGVAAGLDEELRAKTEELQATGGNAQELQDAHGELTRQVARDKQIIADRREELQERLEDEERVPNYDGELADFYVAFVPWSKRAADDTDAEGWVDLGQDFEFAELREGENLDYEEIIRPLQTEIKDLKELRMRLDETVRRLVKKNPGFEDKIEELAEKDRREISVRLEVFQTELNSGIDGDDDQQDQWAELVDRYLTTKYKIRVQELWNALSENEKGEPKAKEKKAGAIKRKRSRTSLGRRTKRRQVDDKESVEEGASSMPDDDSALDDVQAELDEMERRRRAAKDYSSLPECSFVVMSLTRQWVEVQCPICKGNAPAPGEPAIRGLVFFQIHLSSVHNVDIANLEELLDRCRVRELNLYDVRTIVYKYEAVTAKPVATEEDLVRDENSKEDDMMANEAGDGSGAEKGEQLS</sequence>
<evidence type="ECO:0000256" key="1">
    <source>
        <dbReference type="SAM" id="MobiDB-lite"/>
    </source>
</evidence>
<keyword evidence="3" id="KW-1185">Reference proteome</keyword>
<feature type="region of interest" description="Disordered" evidence="1">
    <location>
        <begin position="395"/>
        <end position="428"/>
    </location>
</feature>
<dbReference type="EMBL" id="CAVMBE010000023">
    <property type="protein sequence ID" value="CAK4007560.1"/>
    <property type="molecule type" value="Genomic_DNA"/>
</dbReference>
<accession>A0AAI9EAP2</accession>
<reference evidence="2" key="1">
    <citation type="submission" date="2023-11" db="EMBL/GenBank/DDBJ databases">
        <authorList>
            <person name="Alioto T."/>
            <person name="Alioto T."/>
            <person name="Gomez Garrido J."/>
        </authorList>
    </citation>
    <scope>NUCLEOTIDE SEQUENCE</scope>
</reference>
<feature type="compositionally biased region" description="Basic and acidic residues" evidence="1">
    <location>
        <begin position="230"/>
        <end position="242"/>
    </location>
</feature>
<proteinExistence type="predicted"/>
<gene>
    <name evidence="2" type="ORF">LECACI_7A004342</name>
</gene>
<protein>
    <submittedName>
        <fullName evidence="2">Uncharacterized protein</fullName>
    </submittedName>
</protein>
<comment type="caution">
    <text evidence="2">The sequence shown here is derived from an EMBL/GenBank/DDBJ whole genome shotgun (WGS) entry which is preliminary data.</text>
</comment>
<evidence type="ECO:0000313" key="2">
    <source>
        <dbReference type="EMBL" id="CAK4007560.1"/>
    </source>
</evidence>
<feature type="region of interest" description="Disordered" evidence="1">
    <location>
        <begin position="230"/>
        <end position="283"/>
    </location>
</feature>
<name>A0AAI9EAP2_9PEZI</name>